<dbReference type="Pfam" id="PF18962">
    <property type="entry name" value="Por_Secre_tail"/>
    <property type="match status" value="1"/>
</dbReference>
<protein>
    <recommendedName>
        <fullName evidence="2">Secretion system C-terminal sorting domain-containing protein</fullName>
    </recommendedName>
</protein>
<dbReference type="Proteomes" id="UP001500736">
    <property type="component" value="Unassembled WGS sequence"/>
</dbReference>
<dbReference type="RefSeq" id="WP_343797539.1">
    <property type="nucleotide sequence ID" value="NZ_BAAAGF010000002.1"/>
</dbReference>
<gene>
    <name evidence="3" type="ORF">GCM10009431_17450</name>
</gene>
<proteinExistence type="predicted"/>
<accession>A0ABP3UWH4</accession>
<evidence type="ECO:0000256" key="1">
    <source>
        <dbReference type="ARBA" id="ARBA00022729"/>
    </source>
</evidence>
<comment type="caution">
    <text evidence="3">The sequence shown here is derived from an EMBL/GenBank/DDBJ whole genome shotgun (WGS) entry which is preliminary data.</text>
</comment>
<sequence>MTKLYLTFFIILTCTIHVSSQITFKGCTGVLGDQDFYLSNTGTTDDSGDIRNTYETQPSDFAQSCPAGVCELRIIWNTSLDRWEIQLDNDGPLNSPDYTTAVMYYNTTPSLPNPPDLTLGSWVNAEGYCPETITTLTGSVQGNTLGNDEVALISNVSIYPNPSSNYIVVDGLTNTTTFNIYNLVGMNLKNGKISNKEKLNIQNLNNGIYLLKLENGTTFKFIKE</sequence>
<evidence type="ECO:0000313" key="4">
    <source>
        <dbReference type="Proteomes" id="UP001500736"/>
    </source>
</evidence>
<dbReference type="InterPro" id="IPR026444">
    <property type="entry name" value="Secre_tail"/>
</dbReference>
<reference evidence="4" key="1">
    <citation type="journal article" date="2019" name="Int. J. Syst. Evol. Microbiol.">
        <title>The Global Catalogue of Microorganisms (GCM) 10K type strain sequencing project: providing services to taxonomists for standard genome sequencing and annotation.</title>
        <authorList>
            <consortium name="The Broad Institute Genomics Platform"/>
            <consortium name="The Broad Institute Genome Sequencing Center for Infectious Disease"/>
            <person name="Wu L."/>
            <person name="Ma J."/>
        </authorList>
    </citation>
    <scope>NUCLEOTIDE SEQUENCE [LARGE SCALE GENOMIC DNA]</scope>
    <source>
        <strain evidence="4">JCM 15976</strain>
    </source>
</reference>
<feature type="domain" description="Secretion system C-terminal sorting" evidence="2">
    <location>
        <begin position="158"/>
        <end position="218"/>
    </location>
</feature>
<evidence type="ECO:0000313" key="3">
    <source>
        <dbReference type="EMBL" id="GAA0743856.1"/>
    </source>
</evidence>
<dbReference type="NCBIfam" id="TIGR04183">
    <property type="entry name" value="Por_Secre_tail"/>
    <property type="match status" value="1"/>
</dbReference>
<keyword evidence="1" id="KW-0732">Signal</keyword>
<evidence type="ECO:0000259" key="2">
    <source>
        <dbReference type="Pfam" id="PF18962"/>
    </source>
</evidence>
<name>A0ABP3UWH4_9FLAO</name>
<dbReference type="EMBL" id="BAAAGF010000002">
    <property type="protein sequence ID" value="GAA0743856.1"/>
    <property type="molecule type" value="Genomic_DNA"/>
</dbReference>
<organism evidence="3 4">
    <name type="scientific">Gaetbulibacter jejuensis</name>
    <dbReference type="NCBI Taxonomy" id="584607"/>
    <lineage>
        <taxon>Bacteria</taxon>
        <taxon>Pseudomonadati</taxon>
        <taxon>Bacteroidota</taxon>
        <taxon>Flavobacteriia</taxon>
        <taxon>Flavobacteriales</taxon>
        <taxon>Flavobacteriaceae</taxon>
        <taxon>Gaetbulibacter</taxon>
    </lineage>
</organism>
<keyword evidence="4" id="KW-1185">Reference proteome</keyword>